<evidence type="ECO:0000313" key="3">
    <source>
        <dbReference type="Proteomes" id="UP000217250"/>
    </source>
</evidence>
<organism evidence="2 3">
    <name type="scientific">Capnocytophaga gingivalis</name>
    <dbReference type="NCBI Taxonomy" id="1017"/>
    <lineage>
        <taxon>Bacteria</taxon>
        <taxon>Pseudomonadati</taxon>
        <taxon>Bacteroidota</taxon>
        <taxon>Flavobacteriia</taxon>
        <taxon>Flavobacteriales</taxon>
        <taxon>Flavobacteriaceae</taxon>
        <taxon>Capnocytophaga</taxon>
    </lineage>
</organism>
<dbReference type="GO" id="GO:0005524">
    <property type="term" value="F:ATP binding"/>
    <property type="evidence" value="ECO:0007669"/>
    <property type="project" value="InterPro"/>
</dbReference>
<dbReference type="Pfam" id="PF13304">
    <property type="entry name" value="AAA_21"/>
    <property type="match status" value="2"/>
</dbReference>
<sequence length="419" mass="47759">MIVLQDFSFGNFRSFKEIQTLSLSKAPLTSTKDIALESTHTFKYKDNAFLKTKAIYGANASGKSNVIKALHAFIKIVSDSVKDNKVLLLMDSFISIETIYQAAFFQMIFYIDEVKYRYGFEVQTGRITSEWLYGKKGKRELCYFIREGNTITEIDKTNFAEGVIYMNLTQQGGDTGEMLLSTNLFLTVLASFGFGKISKHITNNLSSINIISGLSNPAMMSYAKEALEDNTKKEFIISMLKKGDTSIDDLELREPEKSVDLEKQKKTQLLVSKRKYMGGLAHGVFSFEKYESEGTRKLFELSPYIYEALKEGRPLVIDEFDARFHPLLTKRIVQLFNSEENKQTQFIFVTHDTSLLSNNLLRRDQIEFVEKDEEGASHLYSLAEINGVRAEASFEKDYIHGKYGAIPWVEDFSELVTNS</sequence>
<dbReference type="GO" id="GO:0016887">
    <property type="term" value="F:ATP hydrolysis activity"/>
    <property type="evidence" value="ECO:0007669"/>
    <property type="project" value="InterPro"/>
</dbReference>
<accession>A0A250FNJ0</accession>
<reference evidence="3" key="1">
    <citation type="submission" date="2017-06" db="EMBL/GenBank/DDBJ databases">
        <title>Capnocytophaga spp. assemblies.</title>
        <authorList>
            <person name="Gulvik C.A."/>
        </authorList>
    </citation>
    <scope>NUCLEOTIDE SEQUENCE [LARGE SCALE GENOMIC DNA]</scope>
    <source>
        <strain evidence="3">H1496</strain>
    </source>
</reference>
<dbReference type="AlphaFoldDB" id="A0A250FNJ0"/>
<dbReference type="SUPFAM" id="SSF52540">
    <property type="entry name" value="P-loop containing nucleoside triphosphate hydrolases"/>
    <property type="match status" value="1"/>
</dbReference>
<feature type="domain" description="ATPase AAA-type core" evidence="1">
    <location>
        <begin position="54"/>
        <end position="149"/>
    </location>
</feature>
<feature type="domain" description="ATPase AAA-type core" evidence="1">
    <location>
        <begin position="285"/>
        <end position="357"/>
    </location>
</feature>
<protein>
    <submittedName>
        <fullName evidence="2">AAA family ATPase</fullName>
    </submittedName>
</protein>
<dbReference type="PANTHER" id="PTHR40396">
    <property type="entry name" value="ATPASE-LIKE PROTEIN"/>
    <property type="match status" value="1"/>
</dbReference>
<dbReference type="Gene3D" id="3.40.50.300">
    <property type="entry name" value="P-loop containing nucleotide triphosphate hydrolases"/>
    <property type="match status" value="1"/>
</dbReference>
<gene>
    <name evidence="2" type="ORF">CGC50_05075</name>
</gene>
<dbReference type="PANTHER" id="PTHR40396:SF1">
    <property type="entry name" value="ATPASE AAA-TYPE CORE DOMAIN-CONTAINING PROTEIN"/>
    <property type="match status" value="1"/>
</dbReference>
<evidence type="ECO:0000259" key="1">
    <source>
        <dbReference type="Pfam" id="PF13304"/>
    </source>
</evidence>
<name>A0A250FNJ0_9FLAO</name>
<dbReference type="KEGG" id="cgh:CGC50_05075"/>
<dbReference type="OrthoDB" id="9809324at2"/>
<dbReference type="RefSeq" id="WP_095909948.1">
    <property type="nucleotide sequence ID" value="NZ_CP022386.1"/>
</dbReference>
<dbReference type="GeneID" id="84807935"/>
<evidence type="ECO:0000313" key="2">
    <source>
        <dbReference type="EMBL" id="ATA86591.1"/>
    </source>
</evidence>
<proteinExistence type="predicted"/>
<dbReference type="InterPro" id="IPR003959">
    <property type="entry name" value="ATPase_AAA_core"/>
</dbReference>
<dbReference type="Proteomes" id="UP000217250">
    <property type="component" value="Chromosome"/>
</dbReference>
<dbReference type="EMBL" id="CP022386">
    <property type="protein sequence ID" value="ATA86591.1"/>
    <property type="molecule type" value="Genomic_DNA"/>
</dbReference>
<dbReference type="InterPro" id="IPR027417">
    <property type="entry name" value="P-loop_NTPase"/>
</dbReference>